<name>E9J127_SOLIN</name>
<proteinExistence type="predicted"/>
<gene>
    <name evidence="2" type="ORF">SINV_10579</name>
</gene>
<organism>
    <name type="scientific">Solenopsis invicta</name>
    <name type="common">Red imported fire ant</name>
    <name type="synonym">Solenopsis wagneri</name>
    <dbReference type="NCBI Taxonomy" id="13686"/>
    <lineage>
        <taxon>Eukaryota</taxon>
        <taxon>Metazoa</taxon>
        <taxon>Ecdysozoa</taxon>
        <taxon>Arthropoda</taxon>
        <taxon>Hexapoda</taxon>
        <taxon>Insecta</taxon>
        <taxon>Pterygota</taxon>
        <taxon>Neoptera</taxon>
        <taxon>Endopterygota</taxon>
        <taxon>Hymenoptera</taxon>
        <taxon>Apocrita</taxon>
        <taxon>Aculeata</taxon>
        <taxon>Formicoidea</taxon>
        <taxon>Formicidae</taxon>
        <taxon>Myrmicinae</taxon>
        <taxon>Solenopsis</taxon>
    </lineage>
</organism>
<reference evidence="2" key="1">
    <citation type="journal article" date="2011" name="Proc. Natl. Acad. Sci. U.S.A.">
        <title>The genome of the fire ant Solenopsis invicta.</title>
        <authorList>
            <person name="Wurm Y."/>
            <person name="Wang J."/>
            <person name="Riba-Grognuz O."/>
            <person name="Corona M."/>
            <person name="Nygaard S."/>
            <person name="Hunt B.G."/>
            <person name="Ingram K.K."/>
            <person name="Falquet L."/>
            <person name="Nipitwattanaphon M."/>
            <person name="Gotzek D."/>
            <person name="Dijkstra M.B."/>
            <person name="Oettler J."/>
            <person name="Comtesse F."/>
            <person name="Shih C.J."/>
            <person name="Wu W.J."/>
            <person name="Yang C.C."/>
            <person name="Thomas J."/>
            <person name="Beaudoing E."/>
            <person name="Pradervand S."/>
            <person name="Flegel V."/>
            <person name="Cook E.D."/>
            <person name="Fabbretti R."/>
            <person name="Stockinger H."/>
            <person name="Long L."/>
            <person name="Farmerie W.G."/>
            <person name="Oakey J."/>
            <person name="Boomsma J.J."/>
            <person name="Pamilo P."/>
            <person name="Yi S.V."/>
            <person name="Heinze J."/>
            <person name="Goodisman M.A."/>
            <person name="Farinelli L."/>
            <person name="Harshman K."/>
            <person name="Hulo N."/>
            <person name="Cerutti L."/>
            <person name="Xenarios I."/>
            <person name="Shoemaker D."/>
            <person name="Keller L."/>
        </authorList>
    </citation>
    <scope>NUCLEOTIDE SEQUENCE [LARGE SCALE GENOMIC DNA]</scope>
</reference>
<dbReference type="GO" id="GO:0003254">
    <property type="term" value="P:regulation of membrane depolarization"/>
    <property type="evidence" value="ECO:0007669"/>
    <property type="project" value="TreeGrafter"/>
</dbReference>
<dbReference type="InterPro" id="IPR018490">
    <property type="entry name" value="cNMP-bd_dom_sf"/>
</dbReference>
<evidence type="ECO:0000256" key="1">
    <source>
        <dbReference type="SAM" id="SignalP"/>
    </source>
</evidence>
<feature type="signal peptide" evidence="1">
    <location>
        <begin position="1"/>
        <end position="19"/>
    </location>
</feature>
<feature type="non-terminal residue" evidence="2">
    <location>
        <position position="255"/>
    </location>
</feature>
<dbReference type="InterPro" id="IPR051413">
    <property type="entry name" value="K/Na_HCN_channel"/>
</dbReference>
<dbReference type="Gene3D" id="1.10.287.630">
    <property type="entry name" value="Helix hairpin bin"/>
    <property type="match status" value="1"/>
</dbReference>
<feature type="chain" id="PRO_5003242397" description="TGF-beta propeptide domain-containing protein" evidence="1">
    <location>
        <begin position="20"/>
        <end position="255"/>
    </location>
</feature>
<protein>
    <recommendedName>
        <fullName evidence="3">TGF-beta propeptide domain-containing protein</fullName>
    </recommendedName>
</protein>
<accession>E9J127</accession>
<evidence type="ECO:0008006" key="3">
    <source>
        <dbReference type="Google" id="ProtNLM"/>
    </source>
</evidence>
<dbReference type="HOGENOM" id="CLU_1091155_0_0_1"/>
<dbReference type="PANTHER" id="PTHR45689:SF14">
    <property type="entry name" value="CYCLIC NUCLEOTIDE-GATED CATION CHANNEL SUBUNIT A-LIKE PROTEIN"/>
    <property type="match status" value="1"/>
</dbReference>
<dbReference type="GO" id="GO:0035725">
    <property type="term" value="P:sodium ion transmembrane transport"/>
    <property type="evidence" value="ECO:0007669"/>
    <property type="project" value="TreeGrafter"/>
</dbReference>
<dbReference type="GO" id="GO:0005249">
    <property type="term" value="F:voltage-gated potassium channel activity"/>
    <property type="evidence" value="ECO:0007669"/>
    <property type="project" value="TreeGrafter"/>
</dbReference>
<sequence length="255" mass="29464">MTTLVHIVLFLTFCQEILATSHPPPRPSTYGSSESWAPPGDLDSRSIPDPLFLFGIDSRLGVWSSTPLPSDLGVSRLPLPHNIVVLIAALRDRFRTTVQLYRARDVFVSACLWPWPRLSTKPRHRRVNRPLELIIILQLLESSAKPKLKYQQIMHEVKEYIRQKKLPLYLRNKLIFYYEYRYQDSFFKENIISDTLSGHLNQEILFHNSQRLLDTVILHNLPRNVLSDLIIVASIRCATKFSLSIDGSSSKCWLI</sequence>
<dbReference type="SUPFAM" id="SSF51206">
    <property type="entry name" value="cAMP-binding domain-like"/>
    <property type="match status" value="1"/>
</dbReference>
<dbReference type="EMBL" id="GL767540">
    <property type="protein sequence ID" value="EFZ13477.1"/>
    <property type="molecule type" value="Genomic_DNA"/>
</dbReference>
<dbReference type="PANTHER" id="PTHR45689">
    <property type="entry name" value="I[[H]] CHANNEL, ISOFORM E"/>
    <property type="match status" value="1"/>
</dbReference>
<keyword evidence="1" id="KW-0732">Signal</keyword>
<dbReference type="AlphaFoldDB" id="E9J127"/>
<evidence type="ECO:0000313" key="2">
    <source>
        <dbReference type="EMBL" id="EFZ13477.1"/>
    </source>
</evidence>
<dbReference type="GO" id="GO:0098855">
    <property type="term" value="C:HCN channel complex"/>
    <property type="evidence" value="ECO:0007669"/>
    <property type="project" value="TreeGrafter"/>
</dbReference>